<dbReference type="Pfam" id="PF00672">
    <property type="entry name" value="HAMP"/>
    <property type="match status" value="1"/>
</dbReference>
<dbReference type="AlphaFoldDB" id="A0A941AJ41"/>
<dbReference type="InterPro" id="IPR004358">
    <property type="entry name" value="Sig_transdc_His_kin-like_C"/>
</dbReference>
<evidence type="ECO:0000256" key="1">
    <source>
        <dbReference type="ARBA" id="ARBA00000085"/>
    </source>
</evidence>
<evidence type="ECO:0000256" key="3">
    <source>
        <dbReference type="ARBA" id="ARBA00012438"/>
    </source>
</evidence>
<dbReference type="Gene3D" id="1.10.8.500">
    <property type="entry name" value="HAMP domain in histidine kinase"/>
    <property type="match status" value="1"/>
</dbReference>
<dbReference type="FunFam" id="3.30.565.10:FF:000006">
    <property type="entry name" value="Sensor histidine kinase WalK"/>
    <property type="match status" value="1"/>
</dbReference>
<protein>
    <recommendedName>
        <fullName evidence="3">histidine kinase</fullName>
        <ecNumber evidence="3">2.7.13.3</ecNumber>
    </recommendedName>
</protein>
<keyword evidence="8" id="KW-1133">Transmembrane helix</keyword>
<dbReference type="InterPro" id="IPR003594">
    <property type="entry name" value="HATPase_dom"/>
</dbReference>
<dbReference type="Pfam" id="PF00512">
    <property type="entry name" value="HisKA"/>
    <property type="match status" value="1"/>
</dbReference>
<dbReference type="PROSITE" id="PS50885">
    <property type="entry name" value="HAMP"/>
    <property type="match status" value="1"/>
</dbReference>
<evidence type="ECO:0000256" key="5">
    <source>
        <dbReference type="ARBA" id="ARBA00022679"/>
    </source>
</evidence>
<dbReference type="GO" id="GO:0000155">
    <property type="term" value="F:phosphorelay sensor kinase activity"/>
    <property type="evidence" value="ECO:0007669"/>
    <property type="project" value="InterPro"/>
</dbReference>
<dbReference type="EC" id="2.7.13.3" evidence="3"/>
<dbReference type="PANTHER" id="PTHR43711:SF1">
    <property type="entry name" value="HISTIDINE KINASE 1"/>
    <property type="match status" value="1"/>
</dbReference>
<name>A0A941AJ41_9ACTN</name>
<dbReference type="CDD" id="cd00082">
    <property type="entry name" value="HisKA"/>
    <property type="match status" value="1"/>
</dbReference>
<dbReference type="CDD" id="cd06225">
    <property type="entry name" value="HAMP"/>
    <property type="match status" value="1"/>
</dbReference>
<organism evidence="13 14">
    <name type="scientific">Microbispora oryzae</name>
    <dbReference type="NCBI Taxonomy" id="2806554"/>
    <lineage>
        <taxon>Bacteria</taxon>
        <taxon>Bacillati</taxon>
        <taxon>Actinomycetota</taxon>
        <taxon>Actinomycetes</taxon>
        <taxon>Streptosporangiales</taxon>
        <taxon>Streptosporangiaceae</taxon>
        <taxon>Microbispora</taxon>
    </lineage>
</organism>
<comment type="catalytic activity">
    <reaction evidence="1">
        <text>ATP + protein L-histidine = ADP + protein N-phospho-L-histidine.</text>
        <dbReference type="EC" id="2.7.13.3"/>
    </reaction>
</comment>
<reference evidence="13" key="1">
    <citation type="submission" date="2021-02" db="EMBL/GenBank/DDBJ databases">
        <title>Draft genome sequence of Microbispora sp. RL4-1S isolated from rice leaves in Thailand.</title>
        <authorList>
            <person name="Muangham S."/>
            <person name="Duangmal K."/>
        </authorList>
    </citation>
    <scope>NUCLEOTIDE SEQUENCE</scope>
    <source>
        <strain evidence="13">RL4-1S</strain>
    </source>
</reference>
<dbReference type="GO" id="GO:0005886">
    <property type="term" value="C:plasma membrane"/>
    <property type="evidence" value="ECO:0007669"/>
    <property type="project" value="UniProtKB-SubCell"/>
</dbReference>
<comment type="caution">
    <text evidence="13">The sequence shown here is derived from an EMBL/GenBank/DDBJ whole genome shotgun (WGS) entry which is preliminary data.</text>
</comment>
<evidence type="ECO:0000259" key="12">
    <source>
        <dbReference type="PROSITE" id="PS50885"/>
    </source>
</evidence>
<dbReference type="CDD" id="cd00075">
    <property type="entry name" value="HATPase"/>
    <property type="match status" value="1"/>
</dbReference>
<dbReference type="SMART" id="SM00304">
    <property type="entry name" value="HAMP"/>
    <property type="match status" value="1"/>
</dbReference>
<evidence type="ECO:0000259" key="11">
    <source>
        <dbReference type="PROSITE" id="PS50109"/>
    </source>
</evidence>
<feature type="domain" description="Histidine kinase" evidence="11">
    <location>
        <begin position="378"/>
        <end position="592"/>
    </location>
</feature>
<sequence length="593" mass="62525">MRSDSLLVRLLAVSALVSVCSIGATAWLTVRSTTVAIKQEEGQALADDAQAYRTLLGWAATHTSWNGAQDTVTRLARQIGHRITLTTEDRRVVLDSDRGSVTLPAKPTAVIEPLAVDTALAGGSSADRIDPRAVGPFRLPRSERTRLRAVAEQHADCLRTSFGAAARVVDGPSGRPYVDAPTVDTTLMARCGGTALDTPTPTEAKALRQLNDLVNTCMAHRGAPEVQVGLDFTWAPLPSAADPRGTADLVSSAPACLSSGRHEQLAPYVAPSALLFVSSRGGGASTIFDLSPGNQIRIAGVAALVLLITVTATVAAGVRLVRPLRALTSAVRRMEAGDGTARVDVRGRDEIGRLAAAFNAMSSRRAQLEDLRKSMVSDVAHELRTPLSNIRGWLEATQDGIVAPDPALVASLLEEAALLQHIIDDLQDLAVADAGELALHKEPVHVPDVLDQVTTAQRSNADAAGVRLTAGFDGEPEAYADPMRLRQAIGNIVSNAVRHTPPGGEVSLRARMTDGELVIEVADTGVGIAPEHLPLVFERFWRVDKSRTRRTGGSGLGLPIVRKLVEAHGGSVSATSTPGQGSVFTLRIPTTGP</sequence>
<feature type="compositionally biased region" description="Polar residues" evidence="10">
    <location>
        <begin position="572"/>
        <end position="583"/>
    </location>
</feature>
<keyword evidence="7 13" id="KW-0418">Kinase</keyword>
<dbReference type="RefSeq" id="WP_210155854.1">
    <property type="nucleotide sequence ID" value="NZ_JAFCNB010000005.1"/>
</dbReference>
<keyword evidence="9" id="KW-0902">Two-component regulatory system</keyword>
<gene>
    <name evidence="13" type="ORF">JOL79_12125</name>
</gene>
<dbReference type="SMART" id="SM00388">
    <property type="entry name" value="HisKA"/>
    <property type="match status" value="1"/>
</dbReference>
<keyword evidence="5" id="KW-0808">Transferase</keyword>
<feature type="region of interest" description="Disordered" evidence="10">
    <location>
        <begin position="571"/>
        <end position="593"/>
    </location>
</feature>
<accession>A0A941AJ41</accession>
<dbReference type="Proteomes" id="UP000674234">
    <property type="component" value="Unassembled WGS sequence"/>
</dbReference>
<evidence type="ECO:0000313" key="14">
    <source>
        <dbReference type="Proteomes" id="UP000674234"/>
    </source>
</evidence>
<dbReference type="PRINTS" id="PR00344">
    <property type="entry name" value="BCTRLSENSOR"/>
</dbReference>
<evidence type="ECO:0000256" key="10">
    <source>
        <dbReference type="SAM" id="MobiDB-lite"/>
    </source>
</evidence>
<dbReference type="InterPro" id="IPR036097">
    <property type="entry name" value="HisK_dim/P_sf"/>
</dbReference>
<evidence type="ECO:0000313" key="13">
    <source>
        <dbReference type="EMBL" id="MBP2704562.1"/>
    </source>
</evidence>
<dbReference type="SMART" id="SM00387">
    <property type="entry name" value="HATPase_c"/>
    <property type="match status" value="1"/>
</dbReference>
<keyword evidence="4" id="KW-0597">Phosphoprotein</keyword>
<dbReference type="InterPro" id="IPR005467">
    <property type="entry name" value="His_kinase_dom"/>
</dbReference>
<dbReference type="InterPro" id="IPR036890">
    <property type="entry name" value="HATPase_C_sf"/>
</dbReference>
<dbReference type="EMBL" id="JAFCNB010000005">
    <property type="protein sequence ID" value="MBP2704562.1"/>
    <property type="molecule type" value="Genomic_DNA"/>
</dbReference>
<dbReference type="Gene3D" id="3.30.565.10">
    <property type="entry name" value="Histidine kinase-like ATPase, C-terminal domain"/>
    <property type="match status" value="1"/>
</dbReference>
<dbReference type="InterPro" id="IPR050736">
    <property type="entry name" value="Sensor_HK_Regulatory"/>
</dbReference>
<proteinExistence type="predicted"/>
<dbReference type="PANTHER" id="PTHR43711">
    <property type="entry name" value="TWO-COMPONENT HISTIDINE KINASE"/>
    <property type="match status" value="1"/>
</dbReference>
<evidence type="ECO:0000256" key="2">
    <source>
        <dbReference type="ARBA" id="ARBA00004236"/>
    </source>
</evidence>
<evidence type="ECO:0000256" key="6">
    <source>
        <dbReference type="ARBA" id="ARBA00022692"/>
    </source>
</evidence>
<feature type="domain" description="HAMP" evidence="12">
    <location>
        <begin position="318"/>
        <end position="370"/>
    </location>
</feature>
<dbReference type="InterPro" id="IPR003660">
    <property type="entry name" value="HAMP_dom"/>
</dbReference>
<dbReference type="SUPFAM" id="SSF158472">
    <property type="entry name" value="HAMP domain-like"/>
    <property type="match status" value="1"/>
</dbReference>
<dbReference type="PROSITE" id="PS50109">
    <property type="entry name" value="HIS_KIN"/>
    <property type="match status" value="1"/>
</dbReference>
<evidence type="ECO:0000256" key="7">
    <source>
        <dbReference type="ARBA" id="ARBA00022777"/>
    </source>
</evidence>
<evidence type="ECO:0000256" key="9">
    <source>
        <dbReference type="ARBA" id="ARBA00023012"/>
    </source>
</evidence>
<keyword evidence="14" id="KW-1185">Reference proteome</keyword>
<dbReference type="Gene3D" id="1.10.287.130">
    <property type="match status" value="1"/>
</dbReference>
<comment type="subcellular location">
    <subcellularLocation>
        <location evidence="2">Cell membrane</location>
    </subcellularLocation>
</comment>
<keyword evidence="6" id="KW-0812">Transmembrane</keyword>
<dbReference type="Pfam" id="PF02518">
    <property type="entry name" value="HATPase_c"/>
    <property type="match status" value="1"/>
</dbReference>
<evidence type="ECO:0000256" key="4">
    <source>
        <dbReference type="ARBA" id="ARBA00022553"/>
    </source>
</evidence>
<dbReference type="InterPro" id="IPR003661">
    <property type="entry name" value="HisK_dim/P_dom"/>
</dbReference>
<dbReference type="SUPFAM" id="SSF55874">
    <property type="entry name" value="ATPase domain of HSP90 chaperone/DNA topoisomerase II/histidine kinase"/>
    <property type="match status" value="1"/>
</dbReference>
<dbReference type="SUPFAM" id="SSF47384">
    <property type="entry name" value="Homodimeric domain of signal transducing histidine kinase"/>
    <property type="match status" value="1"/>
</dbReference>
<keyword evidence="8" id="KW-0472">Membrane</keyword>
<evidence type="ECO:0000256" key="8">
    <source>
        <dbReference type="ARBA" id="ARBA00022989"/>
    </source>
</evidence>